<accession>A0A1I2L2W4</accession>
<dbReference type="EMBL" id="FOOG01000006">
    <property type="protein sequence ID" value="SFF71466.1"/>
    <property type="molecule type" value="Genomic_DNA"/>
</dbReference>
<organism evidence="1 2">
    <name type="scientific">Halobacillus alkaliphilus</name>
    <dbReference type="NCBI Taxonomy" id="396056"/>
    <lineage>
        <taxon>Bacteria</taxon>
        <taxon>Bacillati</taxon>
        <taxon>Bacillota</taxon>
        <taxon>Bacilli</taxon>
        <taxon>Bacillales</taxon>
        <taxon>Bacillaceae</taxon>
        <taxon>Halobacillus</taxon>
    </lineage>
</organism>
<evidence type="ECO:0000313" key="2">
    <source>
        <dbReference type="Proteomes" id="UP000198897"/>
    </source>
</evidence>
<sequence length="190" mass="21592">MSFFDRDYREIITKAVIGKGKKFTESTHTISPSHRPTSILGCWVINHIYNAKKKGEHVEVSGSYDVNVWYSYNDNTKTEVVTERVNYCDLVKLSIKDDNCIHDDVEVIAKVVQQPNCLEANITANGQKIVVEVEREFTVDVIGETKLCVKVDPHGCDKDEDYEYELSSDDFSTIETDFLPSSSSDDDKHD</sequence>
<dbReference type="Pfam" id="PF10628">
    <property type="entry name" value="CotE"/>
    <property type="match status" value="1"/>
</dbReference>
<evidence type="ECO:0000313" key="1">
    <source>
        <dbReference type="EMBL" id="SFF71466.1"/>
    </source>
</evidence>
<dbReference type="RefSeq" id="WP_089751030.1">
    <property type="nucleotide sequence ID" value="NZ_FOOG01000006.1"/>
</dbReference>
<dbReference type="OrthoDB" id="2374983at2"/>
<reference evidence="2" key="1">
    <citation type="submission" date="2016-10" db="EMBL/GenBank/DDBJ databases">
        <authorList>
            <person name="Varghese N."/>
            <person name="Submissions S."/>
        </authorList>
    </citation>
    <scope>NUCLEOTIDE SEQUENCE [LARGE SCALE GENOMIC DNA]</scope>
    <source>
        <strain evidence="2">FP5</strain>
    </source>
</reference>
<dbReference type="InterPro" id="IPR018901">
    <property type="entry name" value="Spore_coat_CotE"/>
</dbReference>
<name>A0A1I2L2W4_9BACI</name>
<keyword evidence="1" id="KW-0946">Virion</keyword>
<dbReference type="AlphaFoldDB" id="A0A1I2L2W4"/>
<gene>
    <name evidence="1" type="ORF">SAMN05216353_106129</name>
</gene>
<dbReference type="Proteomes" id="UP000198897">
    <property type="component" value="Unassembled WGS sequence"/>
</dbReference>
<keyword evidence="1" id="KW-0167">Capsid protein</keyword>
<protein>
    <submittedName>
        <fullName evidence="1">Spore coat protein E</fullName>
    </submittedName>
</protein>
<keyword evidence="2" id="KW-1185">Reference proteome</keyword>
<proteinExistence type="predicted"/>